<proteinExistence type="predicted"/>
<keyword evidence="4" id="KW-1185">Reference proteome</keyword>
<dbReference type="Proteomes" id="UP000199582">
    <property type="component" value="Unassembled WGS sequence"/>
</dbReference>
<keyword evidence="1" id="KW-0472">Membrane</keyword>
<dbReference type="STRING" id="1287727.SAMN05443999_11714"/>
<feature type="transmembrane region" description="Helical" evidence="1">
    <location>
        <begin position="6"/>
        <end position="30"/>
    </location>
</feature>
<keyword evidence="1" id="KW-1133">Transmembrane helix</keyword>
<evidence type="ECO:0000259" key="2">
    <source>
        <dbReference type="PROSITE" id="PS51202"/>
    </source>
</evidence>
<evidence type="ECO:0000313" key="4">
    <source>
        <dbReference type="Proteomes" id="UP000199582"/>
    </source>
</evidence>
<organism evidence="3 4">
    <name type="scientific">Roseovarius azorensis</name>
    <dbReference type="NCBI Taxonomy" id="1287727"/>
    <lineage>
        <taxon>Bacteria</taxon>
        <taxon>Pseudomonadati</taxon>
        <taxon>Pseudomonadota</taxon>
        <taxon>Alphaproteobacteria</taxon>
        <taxon>Rhodobacterales</taxon>
        <taxon>Roseobacteraceae</taxon>
        <taxon>Roseovarius</taxon>
    </lineage>
</organism>
<feature type="domain" description="RCK C-terminal" evidence="2">
    <location>
        <begin position="140"/>
        <end position="226"/>
    </location>
</feature>
<dbReference type="EMBL" id="FOAG01000017">
    <property type="protein sequence ID" value="SEM25053.1"/>
    <property type="molecule type" value="Genomic_DNA"/>
</dbReference>
<dbReference type="Gene3D" id="3.30.70.1450">
    <property type="entry name" value="Regulator of K+ conductance, C-terminal domain"/>
    <property type="match status" value="1"/>
</dbReference>
<name>A0A1H7WU66_9RHOB</name>
<keyword evidence="1" id="KW-0812">Transmembrane</keyword>
<evidence type="ECO:0000313" key="3">
    <source>
        <dbReference type="EMBL" id="SEM25053.1"/>
    </source>
</evidence>
<protein>
    <submittedName>
        <fullName evidence="3">TrkA-C domain-containing protein</fullName>
    </submittedName>
</protein>
<dbReference type="InterPro" id="IPR006037">
    <property type="entry name" value="RCK_C"/>
</dbReference>
<dbReference type="GO" id="GO:0006813">
    <property type="term" value="P:potassium ion transport"/>
    <property type="evidence" value="ECO:0007669"/>
    <property type="project" value="InterPro"/>
</dbReference>
<evidence type="ECO:0000256" key="1">
    <source>
        <dbReference type="SAM" id="Phobius"/>
    </source>
</evidence>
<dbReference type="Pfam" id="PF02080">
    <property type="entry name" value="TrkA_C"/>
    <property type="match status" value="1"/>
</dbReference>
<dbReference type="GO" id="GO:0008324">
    <property type="term" value="F:monoatomic cation transmembrane transporter activity"/>
    <property type="evidence" value="ECO:0007669"/>
    <property type="project" value="InterPro"/>
</dbReference>
<gene>
    <name evidence="3" type="ORF">SAMN05443999_11714</name>
</gene>
<dbReference type="SUPFAM" id="SSF116726">
    <property type="entry name" value="TrkA C-terminal domain-like"/>
    <property type="match status" value="1"/>
</dbReference>
<accession>A0A1H7WU66</accession>
<sequence>MIAIFSLLLVIALSLLIVRIGAIALTMTGLTEEVAKFQALSAFSGAGFTTDEAEKVVAGPARRRIIGMLIRLGSVGIVTAISTLMLSMIGADRAATIDRLLVLGVGVFGIFLVARSRRLERVATPVIRRLLQRSTDLDLRDYANLLHLRDNYGVARVEVAAVDSWSGKTLKELRLPAAGLNVLGVEHSDGSYEGAPDGDTRLNPRDHVLIYGDRERLAELENEGQVSRQA</sequence>
<reference evidence="3 4" key="1">
    <citation type="submission" date="2016-10" db="EMBL/GenBank/DDBJ databases">
        <authorList>
            <person name="de Groot N.N."/>
        </authorList>
    </citation>
    <scope>NUCLEOTIDE SEQUENCE [LARGE SCALE GENOMIC DNA]</scope>
    <source>
        <strain evidence="3 4">DSM 100674</strain>
    </source>
</reference>
<dbReference type="PROSITE" id="PS51202">
    <property type="entry name" value="RCK_C"/>
    <property type="match status" value="1"/>
</dbReference>
<dbReference type="RefSeq" id="WP_093039151.1">
    <property type="nucleotide sequence ID" value="NZ_FOAG01000017.1"/>
</dbReference>
<dbReference type="InterPro" id="IPR036721">
    <property type="entry name" value="RCK_C_sf"/>
</dbReference>
<dbReference type="OrthoDB" id="369355at2"/>
<feature type="transmembrane region" description="Helical" evidence="1">
    <location>
        <begin position="97"/>
        <end position="114"/>
    </location>
</feature>
<dbReference type="AlphaFoldDB" id="A0A1H7WU66"/>
<feature type="transmembrane region" description="Helical" evidence="1">
    <location>
        <begin position="69"/>
        <end position="91"/>
    </location>
</feature>